<evidence type="ECO:0000313" key="4">
    <source>
        <dbReference type="Proteomes" id="UP000799440"/>
    </source>
</evidence>
<feature type="compositionally biased region" description="Polar residues" evidence="2">
    <location>
        <begin position="546"/>
        <end position="597"/>
    </location>
</feature>
<dbReference type="EMBL" id="MU006605">
    <property type="protein sequence ID" value="KAF2742669.1"/>
    <property type="molecule type" value="Genomic_DNA"/>
</dbReference>
<evidence type="ECO:0000313" key="3">
    <source>
        <dbReference type="EMBL" id="KAF2742669.1"/>
    </source>
</evidence>
<proteinExistence type="predicted"/>
<dbReference type="GO" id="GO:0030473">
    <property type="term" value="P:nuclear migration along microtubule"/>
    <property type="evidence" value="ECO:0007669"/>
    <property type="project" value="TreeGrafter"/>
</dbReference>
<protein>
    <submittedName>
        <fullName evidence="3">Karyogamy protein</fullName>
    </submittedName>
</protein>
<keyword evidence="4" id="KW-1185">Reference proteome</keyword>
<feature type="compositionally biased region" description="Basic and acidic residues" evidence="2">
    <location>
        <begin position="26"/>
        <end position="37"/>
    </location>
</feature>
<feature type="compositionally biased region" description="Polar residues" evidence="2">
    <location>
        <begin position="786"/>
        <end position="795"/>
    </location>
</feature>
<feature type="region of interest" description="Disordered" evidence="2">
    <location>
        <begin position="1"/>
        <end position="75"/>
    </location>
</feature>
<dbReference type="Pfam" id="PF08580">
    <property type="entry name" value="KAR9"/>
    <property type="match status" value="1"/>
</dbReference>
<dbReference type="GO" id="GO:0043332">
    <property type="term" value="C:mating projection tip"/>
    <property type="evidence" value="ECO:0007669"/>
    <property type="project" value="TreeGrafter"/>
</dbReference>
<dbReference type="GO" id="GO:0005938">
    <property type="term" value="C:cell cortex"/>
    <property type="evidence" value="ECO:0007669"/>
    <property type="project" value="TreeGrafter"/>
</dbReference>
<dbReference type="AlphaFoldDB" id="A0A6A6UY42"/>
<dbReference type="GO" id="GO:0051293">
    <property type="term" value="P:establishment of spindle localization"/>
    <property type="evidence" value="ECO:0007669"/>
    <property type="project" value="TreeGrafter"/>
</dbReference>
<evidence type="ECO:0000256" key="2">
    <source>
        <dbReference type="SAM" id="MobiDB-lite"/>
    </source>
</evidence>
<feature type="compositionally biased region" description="Low complexity" evidence="2">
    <location>
        <begin position="611"/>
        <end position="625"/>
    </location>
</feature>
<accession>A0A6A6UY42</accession>
<gene>
    <name evidence="3" type="ORF">M011DRAFT_412188</name>
</gene>
<dbReference type="PANTHER" id="PTHR37271">
    <property type="entry name" value="KARYOGAMY PROTEIN KAR9"/>
    <property type="match status" value="1"/>
</dbReference>
<feature type="compositionally biased region" description="Polar residues" evidence="2">
    <location>
        <begin position="726"/>
        <end position="756"/>
    </location>
</feature>
<feature type="compositionally biased region" description="Polar residues" evidence="2">
    <location>
        <begin position="632"/>
        <end position="649"/>
    </location>
</feature>
<dbReference type="Proteomes" id="UP000799440">
    <property type="component" value="Unassembled WGS sequence"/>
</dbReference>
<feature type="compositionally biased region" description="Polar residues" evidence="2">
    <location>
        <begin position="699"/>
        <end position="718"/>
    </location>
</feature>
<organism evidence="3 4">
    <name type="scientific">Sporormia fimetaria CBS 119925</name>
    <dbReference type="NCBI Taxonomy" id="1340428"/>
    <lineage>
        <taxon>Eukaryota</taxon>
        <taxon>Fungi</taxon>
        <taxon>Dikarya</taxon>
        <taxon>Ascomycota</taxon>
        <taxon>Pezizomycotina</taxon>
        <taxon>Dothideomycetes</taxon>
        <taxon>Pleosporomycetidae</taxon>
        <taxon>Pleosporales</taxon>
        <taxon>Sporormiaceae</taxon>
        <taxon>Sporormia</taxon>
    </lineage>
</organism>
<name>A0A6A6UY42_9PLEO</name>
<dbReference type="PANTHER" id="PTHR37271:SF1">
    <property type="entry name" value="KARYOGAMY PROTEIN KAR9"/>
    <property type="match status" value="1"/>
</dbReference>
<sequence>MTAVDSNRSSFVSTSDRVLPSDSEEDTHKYRLPDCTETKILSGPDKSIVQTPDTETTRAPTPPPKDTPPVQSMPVSVLDDADNIDVADYFHRRQFLRNSRANSVYTLSRASFTNQIQQLTSIALPPAASLSSSISAIPTSIAAARALHDAANQIKMWMYKATEVLSSLDAEDDVQWAAEAGREGLAEVDAAIGKFEGLVNVYITAIEDLQCRPDIAALPPNDLTRLVTQMEEVLNEWKRIKQSLKAIKGQVELAMEWEELWNIVLGEIGQEVESLSRHVFEMEERRHRAITESVAESADKFDIADLENMVEDTPRPTPRNQNNRFSLSVAPPLASPISPIPQIEKENSNLLALFAKLQPLRASLDFLPMRLSSFHLRASKVFPSACDELMRRKDVLEKQEKKLEADADALREELGEDKWVHSFRQAGGKAVAMYNSLMKSIQRLQQAIDENDEEKLGSRISTYKDKKEHYPPSMKRVLELIDIEMKNRSTVNGEILRIQQDVRQKVADLERETADMDAVVEELTSSRKLRDSVSTVLSVRTEQSLAGSVLDTPSSSPASSVILTSRRSSEYGRSTPASSRSSLPANRRYSSLPTTSGVPRKPVSSTRRDGSSSISPSRATSATPTNLPRPGSSATTASGKPRWNTSTKLGDTVVGHNFKPLSLTTPSPYQKPSGPSHRSLRSVSSHSGIPVRSPLRHTSAVSPPSQARPASTTPAQQTIRRRPGLSSLQSPTTPVRSAPAPQTTPRSSSRLSNGTPPSIRRAMLDAEDGDTTAGEESPIASRQARPASSMNSRRSSLLPMPKQRTVSGSGLANLVGATPGRSSSRLGSIDEARIGRLSIDGRSSRVGGRKSALGQTPGDERPRWK</sequence>
<feature type="region of interest" description="Disordered" evidence="2">
    <location>
        <begin position="546"/>
        <end position="865"/>
    </location>
</feature>
<feature type="compositionally biased region" description="Polar residues" evidence="2">
    <location>
        <begin position="1"/>
        <end position="16"/>
    </location>
</feature>
<dbReference type="InterPro" id="IPR013889">
    <property type="entry name" value="Karyogamy_KAR9"/>
</dbReference>
<feature type="compositionally biased region" description="Low complexity" evidence="2">
    <location>
        <begin position="673"/>
        <end position="688"/>
    </location>
</feature>
<dbReference type="GO" id="GO:0031578">
    <property type="term" value="P:mitotic spindle orientation checkpoint signaling"/>
    <property type="evidence" value="ECO:0007669"/>
    <property type="project" value="TreeGrafter"/>
</dbReference>
<feature type="coiled-coil region" evidence="1">
    <location>
        <begin position="386"/>
        <end position="454"/>
    </location>
</feature>
<dbReference type="OrthoDB" id="5559380at2759"/>
<evidence type="ECO:0000256" key="1">
    <source>
        <dbReference type="SAM" id="Coils"/>
    </source>
</evidence>
<reference evidence="3" key="1">
    <citation type="journal article" date="2020" name="Stud. Mycol.">
        <title>101 Dothideomycetes genomes: a test case for predicting lifestyles and emergence of pathogens.</title>
        <authorList>
            <person name="Haridas S."/>
            <person name="Albert R."/>
            <person name="Binder M."/>
            <person name="Bloem J."/>
            <person name="Labutti K."/>
            <person name="Salamov A."/>
            <person name="Andreopoulos B."/>
            <person name="Baker S."/>
            <person name="Barry K."/>
            <person name="Bills G."/>
            <person name="Bluhm B."/>
            <person name="Cannon C."/>
            <person name="Castanera R."/>
            <person name="Culley D."/>
            <person name="Daum C."/>
            <person name="Ezra D."/>
            <person name="Gonzalez J."/>
            <person name="Henrissat B."/>
            <person name="Kuo A."/>
            <person name="Liang C."/>
            <person name="Lipzen A."/>
            <person name="Lutzoni F."/>
            <person name="Magnuson J."/>
            <person name="Mondo S."/>
            <person name="Nolan M."/>
            <person name="Ohm R."/>
            <person name="Pangilinan J."/>
            <person name="Park H.-J."/>
            <person name="Ramirez L."/>
            <person name="Alfaro M."/>
            <person name="Sun H."/>
            <person name="Tritt A."/>
            <person name="Yoshinaga Y."/>
            <person name="Zwiers L.-H."/>
            <person name="Turgeon B."/>
            <person name="Goodwin S."/>
            <person name="Spatafora J."/>
            <person name="Crous P."/>
            <person name="Grigoriev I."/>
        </authorList>
    </citation>
    <scope>NUCLEOTIDE SEQUENCE</scope>
    <source>
        <strain evidence="3">CBS 119925</strain>
    </source>
</reference>
<dbReference type="GO" id="GO:0005816">
    <property type="term" value="C:spindle pole body"/>
    <property type="evidence" value="ECO:0007669"/>
    <property type="project" value="TreeGrafter"/>
</dbReference>
<keyword evidence="1" id="KW-0175">Coiled coil</keyword>